<dbReference type="AlphaFoldDB" id="A0A9N9SS72"/>
<gene>
    <name evidence="2" type="ORF">DIABBA_LOCUS3199</name>
</gene>
<name>A0A9N9SS72_DIABA</name>
<dbReference type="OrthoDB" id="10006572at2759"/>
<reference evidence="2" key="1">
    <citation type="submission" date="2022-01" db="EMBL/GenBank/DDBJ databases">
        <authorList>
            <person name="King R."/>
        </authorList>
    </citation>
    <scope>NUCLEOTIDE SEQUENCE</scope>
</reference>
<dbReference type="EMBL" id="OU898277">
    <property type="protein sequence ID" value="CAG9829376.1"/>
    <property type="molecule type" value="Genomic_DNA"/>
</dbReference>
<sequence>MEINYTGSVLTASTISSPWTPVTGPQADSNGPGPDTKNLDVGDMSDMNPTDIVDRKSFICKNELEIRTCHRTTITYTHYYNSLDKVVFEDVTQWKNKEYLDLRTQQNSRPLYSESLHRICTKQNTVRKLALMLISSSIT</sequence>
<evidence type="ECO:0000256" key="1">
    <source>
        <dbReference type="SAM" id="MobiDB-lite"/>
    </source>
</evidence>
<evidence type="ECO:0000313" key="2">
    <source>
        <dbReference type="EMBL" id="CAG9829376.1"/>
    </source>
</evidence>
<organism evidence="2 3">
    <name type="scientific">Diabrotica balteata</name>
    <name type="common">Banded cucumber beetle</name>
    <dbReference type="NCBI Taxonomy" id="107213"/>
    <lineage>
        <taxon>Eukaryota</taxon>
        <taxon>Metazoa</taxon>
        <taxon>Ecdysozoa</taxon>
        <taxon>Arthropoda</taxon>
        <taxon>Hexapoda</taxon>
        <taxon>Insecta</taxon>
        <taxon>Pterygota</taxon>
        <taxon>Neoptera</taxon>
        <taxon>Endopterygota</taxon>
        <taxon>Coleoptera</taxon>
        <taxon>Polyphaga</taxon>
        <taxon>Cucujiformia</taxon>
        <taxon>Chrysomeloidea</taxon>
        <taxon>Chrysomelidae</taxon>
        <taxon>Galerucinae</taxon>
        <taxon>Diabroticina</taxon>
        <taxon>Diabroticites</taxon>
        <taxon>Diabrotica</taxon>
    </lineage>
</organism>
<dbReference type="Proteomes" id="UP001153709">
    <property type="component" value="Chromosome 2"/>
</dbReference>
<evidence type="ECO:0000313" key="3">
    <source>
        <dbReference type="Proteomes" id="UP001153709"/>
    </source>
</evidence>
<keyword evidence="3" id="KW-1185">Reference proteome</keyword>
<feature type="region of interest" description="Disordered" evidence="1">
    <location>
        <begin position="16"/>
        <end position="46"/>
    </location>
</feature>
<proteinExistence type="predicted"/>
<accession>A0A9N9SS72</accession>
<protein>
    <submittedName>
        <fullName evidence="2">Uncharacterized protein</fullName>
    </submittedName>
</protein>